<dbReference type="EMBL" id="CP114370">
    <property type="protein sequence ID" value="WBP84331.1"/>
    <property type="molecule type" value="Genomic_DNA"/>
</dbReference>
<accession>A0ACD4PI29</accession>
<sequence length="1652" mass="190181">MSKKLKRSLFAISALSTLGLITSCSCSKPEEKVVEDRKKTSKEYQEIEKFFEYNEPIFNNIKETVLSEYFDNEFDSKVFNQNLMEFLNNYKKIYELETKKISIKNIETPFNKEEISNKLKEYDKIVNSNNLDFNSINASLVSSIQKTYNELLKANEFLKNIESSFVDFVQNINNLGISSVLFKEYILNNFSNINNQKEKTTQEIIAIDNKLKSIAGILAEFNNSEVFVTEISKFKDLKEELKTTSDLESLLNKLSALTTAISDKIEANNLVSTSVKVQKSALENSINSNDNLSEEEKQTLLNKLNEAKTNYQLNEIEKELKNASNNIKNKVIALKDDSKYNPIFGENLNNFKSYLFTLSSKTELDQYRSELDALEEKFNALNEKYSQLKAKVNSSQVKAQTQFEFYKAKIEYDKLFKNGALATIDLSNLTQKTNELNALLTKLSELESNDQNIQANNDTLQSLFDAEATKNLTYSLKNNLQHFELDNYLYSASINKSNSKMYLNDGDTDLIDYEVKDIKLKDSDKNILSLTIEATLKTNPQIKKTLTKEINGFKAENNLNTVIDSLTIANLDEIFEVNYDELNVLTTDEVTQLNTDQINAIFNSKLNGIGKFFGYKIKDSLKVEGEKVKTTIQITFGDQIVKELEVSTAQNITFRSASKPKQEAIDERDLNKILSIINGGPELFLSQLKFKEGATKNHSYYLAGNAIEAFNNEYVLPRFGKYEIYIRGIHHHSNKDGYAWLTLWYKENGNIAPLPGPNYLYKKHKLVFHFRKQNFEDITPLNSKFYTAQDFEKIDNAVVPEADITMFNSITEANINHRLANGKTYNAEKAIKYRSLNLDDFFEQEAFNKFPYFFSLEAAKNRRGENLDNSEFLPFNAGLYTNNIEIVNDAQVIKKIIDNYYVYGFDFQRVGKRGLSFKLGFINKDNNKIRYKLDKTFTLINIINDYEQNLYPEIILNNINLSDLSINKSLLASKSAKEFSNDLDALNQVITINSDNGYLKHNNFKLSKSDFKIVEVKRINNDSAYIRFGTFKYVHDLKNNEVVHTKVEIKSKTWFKISGFAPASSEDNSPNQDLDFEGSNLETIVQDSNNIYRKRVLEPYWSDLTWKINYEQNVATWLLNKKYLEKTLLSNSRNRKVNLHIYGYRFVNDFRKNDRINSDTDGINFQIDFDKLLNEGTLVQDYLIPATVVKNQNVPAIKVRAIFTWDENQGIQVSLVLVSKTQKIVLAQPDSVKFNEPNAVFEEDKSFVMLPGGVKVSVEYTNNIEQEDFGLKTNRFDYNDVDYNQLNQPILFSNNIDDLMNKEVYNPNQNVSFKLNDGFKMNLDHIRFKQHRTNNYINSVWNRTMRYTQGTATMIGKVSSDPKDGRFYILTNHHVQGQDDRINNWEDYSGVNFLKEYVNTPDRNLKLYLTVPFEHVRNNIISGPGTDGNGWGVSYVSDNVKDPGFKVSTRVIWTARKQLDKYTGTKTIDADLTVVIWDVNPIIKALRERGMMHVAKHLLNWFNLPELEFNWKASQYSYIPGPHIKDIVHIGYPLGDQTGYINHRAKSNEKTTIISVQNDYLFVRITGGNSGSGFFIGPDQYASTLYGGHLGSELYGRNYDTEEYNYFGINWDNEDPLTLKNNRSLGSMMIRANAHDPNAFALPWFMKETKNK</sequence>
<reference evidence="1" key="1">
    <citation type="submission" date="2022-12" db="EMBL/GenBank/DDBJ databases">
        <authorList>
            <consortium name="Asia Pacific Centre for Animal Health"/>
            <person name="Klose S.M."/>
            <person name="Legione A.R."/>
            <person name="Monotti I."/>
            <person name="Bushell R."/>
            <person name="Marenda M.S."/>
            <person name="Sugiyama T."/>
            <person name="Browning G.F."/>
            <person name="Vaz P.K."/>
        </authorList>
    </citation>
    <scope>NUCLEOTIDE SEQUENCE</scope>
    <source>
        <strain evidence="1">Felid995</strain>
    </source>
</reference>
<gene>
    <name evidence="1" type="ORF">Me_995_000311</name>
</gene>
<evidence type="ECO:0000313" key="1">
    <source>
        <dbReference type="EMBL" id="WBP84331.1"/>
    </source>
</evidence>
<proteinExistence type="predicted"/>
<evidence type="ECO:0000313" key="2">
    <source>
        <dbReference type="Proteomes" id="UP001213039"/>
    </source>
</evidence>
<organism evidence="1 2">
    <name type="scientific">Mycoplasmopsis edwardii</name>
    <dbReference type="NCBI Taxonomy" id="53558"/>
    <lineage>
        <taxon>Bacteria</taxon>
        <taxon>Bacillati</taxon>
        <taxon>Mycoplasmatota</taxon>
        <taxon>Mycoplasmoidales</taxon>
        <taxon>Metamycoplasmataceae</taxon>
        <taxon>Mycoplasmopsis</taxon>
    </lineage>
</organism>
<name>A0ACD4PI29_9BACT</name>
<protein>
    <submittedName>
        <fullName evidence="1">Uncharacterized protein</fullName>
    </submittedName>
</protein>
<dbReference type="Proteomes" id="UP001213039">
    <property type="component" value="Chromosome"/>
</dbReference>
<keyword evidence="2" id="KW-1185">Reference proteome</keyword>